<feature type="transmembrane region" description="Helical" evidence="1">
    <location>
        <begin position="234"/>
        <end position="251"/>
    </location>
</feature>
<evidence type="ECO:0000313" key="2">
    <source>
        <dbReference type="EMBL" id="KWT65549.1"/>
    </source>
</evidence>
<sequence length="478" mass="52671">MRRLQQHQLSGAKIGPWSTLRVLTPVAFAGGSLLHFDTYDSVQPLFVMLLIAGPMWLLLTLLASRAPEIRWGYSWLVSWYWLCAGISLLLDGPTQVTPGSLIDAEKFYTQLYLQFTPNSLDDLRKVLEGPLAILVWNYFYEWTVNMGGTHLPHIGVSINIFNMAATGVISAFMAIILYGYDRRRLFILFALFTGCGLFILFATLHVRDSFICLIIAALAALWCAFLVRKDLLSMLLIIAATPLFTFALHYLRYDLNSVPIAFAGVGLAALVAAKDVRRGGERLWINTLLVLGLTAVGFAAATVGADLAQRFERGTGAYVAMADSGAQADSLGMALVVNQPFLLRLIIGPIYVLFMPIPLWGSSLESGATYALAKAIGAVFFYFLVSRLAVTAFVLVSYPQSRRASVLFLFGVFLIFLMAIGATSIESRHIGPFVPLAIVASLAFCDSAALDSKRANYLKMIFLVMIIAHFMWMILKFP</sequence>
<feature type="transmembrane region" description="Helical" evidence="1">
    <location>
        <begin position="283"/>
        <end position="305"/>
    </location>
</feature>
<feature type="transmembrane region" description="Helical" evidence="1">
    <location>
        <begin position="341"/>
        <end position="360"/>
    </location>
</feature>
<dbReference type="AlphaFoldDB" id="A0A120CU23"/>
<proteinExistence type="predicted"/>
<feature type="transmembrane region" description="Helical" evidence="1">
    <location>
        <begin position="372"/>
        <end position="398"/>
    </location>
</feature>
<feature type="transmembrane region" description="Helical" evidence="1">
    <location>
        <begin position="210"/>
        <end position="227"/>
    </location>
</feature>
<feature type="transmembrane region" description="Helical" evidence="1">
    <location>
        <begin position="430"/>
        <end position="450"/>
    </location>
</feature>
<feature type="transmembrane region" description="Helical" evidence="1">
    <location>
        <begin position="71"/>
        <end position="90"/>
    </location>
</feature>
<keyword evidence="1" id="KW-0812">Transmembrane</keyword>
<protein>
    <recommendedName>
        <fullName evidence="4">Glycosyltransferase RgtA/B/C/D-like domain-containing protein</fullName>
    </recommendedName>
</protein>
<dbReference type="STRING" id="121290.APY04_2787"/>
<dbReference type="PATRIC" id="fig|121290.4.peg.78"/>
<dbReference type="EMBL" id="LMTR01000078">
    <property type="protein sequence ID" value="KWT65549.1"/>
    <property type="molecule type" value="Genomic_DNA"/>
</dbReference>
<keyword evidence="1" id="KW-1133">Transmembrane helix</keyword>
<feature type="transmembrane region" description="Helical" evidence="1">
    <location>
        <begin position="404"/>
        <end position="423"/>
    </location>
</feature>
<reference evidence="2 3" key="1">
    <citation type="submission" date="2015-10" db="EMBL/GenBank/DDBJ databases">
        <title>Transcriptomic analysis of a linuron degrading triple-species bacterial consortium.</title>
        <authorList>
            <person name="Albers P."/>
        </authorList>
    </citation>
    <scope>NUCLEOTIDE SEQUENCE [LARGE SCALE GENOMIC DNA]</scope>
    <source>
        <strain evidence="2 3">WDL6</strain>
    </source>
</reference>
<feature type="transmembrane region" description="Helical" evidence="1">
    <location>
        <begin position="42"/>
        <end position="64"/>
    </location>
</feature>
<evidence type="ECO:0000313" key="3">
    <source>
        <dbReference type="Proteomes" id="UP000059074"/>
    </source>
</evidence>
<accession>A0A120CU23</accession>
<feature type="transmembrane region" description="Helical" evidence="1">
    <location>
        <begin position="185"/>
        <end position="204"/>
    </location>
</feature>
<dbReference type="RefSeq" id="WP_157066803.1">
    <property type="nucleotide sequence ID" value="NZ_LMTR01000078.1"/>
</dbReference>
<name>A0A120CU23_HYPSL</name>
<comment type="caution">
    <text evidence="2">The sequence shown here is derived from an EMBL/GenBank/DDBJ whole genome shotgun (WGS) entry which is preliminary data.</text>
</comment>
<dbReference type="OrthoDB" id="9979133at2"/>
<keyword evidence="3" id="KW-1185">Reference proteome</keyword>
<evidence type="ECO:0008006" key="4">
    <source>
        <dbReference type="Google" id="ProtNLM"/>
    </source>
</evidence>
<keyword evidence="1" id="KW-0472">Membrane</keyword>
<organism evidence="2 3">
    <name type="scientific">Hyphomicrobium sulfonivorans</name>
    <dbReference type="NCBI Taxonomy" id="121290"/>
    <lineage>
        <taxon>Bacteria</taxon>
        <taxon>Pseudomonadati</taxon>
        <taxon>Pseudomonadota</taxon>
        <taxon>Alphaproteobacteria</taxon>
        <taxon>Hyphomicrobiales</taxon>
        <taxon>Hyphomicrobiaceae</taxon>
        <taxon>Hyphomicrobium</taxon>
    </lineage>
</organism>
<gene>
    <name evidence="2" type="ORF">APY04_2787</name>
</gene>
<feature type="transmembrane region" description="Helical" evidence="1">
    <location>
        <begin position="456"/>
        <end position="475"/>
    </location>
</feature>
<evidence type="ECO:0000256" key="1">
    <source>
        <dbReference type="SAM" id="Phobius"/>
    </source>
</evidence>
<dbReference type="Proteomes" id="UP000059074">
    <property type="component" value="Unassembled WGS sequence"/>
</dbReference>
<feature type="transmembrane region" description="Helical" evidence="1">
    <location>
        <begin position="154"/>
        <end position="178"/>
    </location>
</feature>